<gene>
    <name evidence="1" type="ORF">Q4T40_10905</name>
</gene>
<dbReference type="RefSeq" id="WP_413780258.1">
    <property type="nucleotide sequence ID" value="NZ_JAUOZS010000001.1"/>
</dbReference>
<dbReference type="Proteomes" id="UP001254848">
    <property type="component" value="Unassembled WGS sequence"/>
</dbReference>
<dbReference type="EMBL" id="JAUOZS010000001">
    <property type="protein sequence ID" value="MDT8901754.1"/>
    <property type="molecule type" value="Genomic_DNA"/>
</dbReference>
<reference evidence="1 2" key="1">
    <citation type="submission" date="2023-07" db="EMBL/GenBank/DDBJ databases">
        <title>The novel representative of Negativicutes class, Anaeroselena agilis gen. nov. sp. nov.</title>
        <authorList>
            <person name="Prokofeva M.I."/>
            <person name="Elcheninov A.G."/>
            <person name="Klyukina A."/>
            <person name="Kublanov I.V."/>
            <person name="Frolov E.N."/>
            <person name="Podosokorskaya O.A."/>
        </authorList>
    </citation>
    <scope>NUCLEOTIDE SEQUENCE [LARGE SCALE GENOMIC DNA]</scope>
    <source>
        <strain evidence="1 2">4137-cl</strain>
    </source>
</reference>
<proteinExistence type="predicted"/>
<organism evidence="1 2">
    <name type="scientific">Anaeroselena agilis</name>
    <dbReference type="NCBI Taxonomy" id="3063788"/>
    <lineage>
        <taxon>Bacteria</taxon>
        <taxon>Bacillati</taxon>
        <taxon>Bacillota</taxon>
        <taxon>Negativicutes</taxon>
        <taxon>Acetonemataceae</taxon>
        <taxon>Anaeroselena</taxon>
    </lineage>
</organism>
<comment type="caution">
    <text evidence="1">The sequence shown here is derived from an EMBL/GenBank/DDBJ whole genome shotgun (WGS) entry which is preliminary data.</text>
</comment>
<keyword evidence="2" id="KW-1185">Reference proteome</keyword>
<evidence type="ECO:0000313" key="2">
    <source>
        <dbReference type="Proteomes" id="UP001254848"/>
    </source>
</evidence>
<name>A0ABU3NY84_9FIRM</name>
<accession>A0ABU3NY84</accession>
<protein>
    <submittedName>
        <fullName evidence="1">Uncharacterized protein</fullName>
    </submittedName>
</protein>
<sequence length="59" mass="6439">MNGSLPGLCASPFGLLILWLVLFIVLADVSCPIFHACYACTPFYGRKGCGRGTDWKSRD</sequence>
<evidence type="ECO:0000313" key="1">
    <source>
        <dbReference type="EMBL" id="MDT8901754.1"/>
    </source>
</evidence>